<dbReference type="GO" id="GO:0032259">
    <property type="term" value="P:methylation"/>
    <property type="evidence" value="ECO:0007669"/>
    <property type="project" value="UniProtKB-KW"/>
</dbReference>
<dbReference type="CDD" id="cd02440">
    <property type="entry name" value="AdoMet_MTases"/>
    <property type="match status" value="1"/>
</dbReference>
<accession>A0A233S195</accession>
<dbReference type="RefSeq" id="WP_094221534.1">
    <property type="nucleotide sequence ID" value="NZ_MCGQ01000045.1"/>
</dbReference>
<sequence length="288" mass="30194">MTGDWVWDETLFAGAAPYYDRGRLPYAPTLVPVLADVLGLDGTGRLLDVGCGPGTVAVPLTPLFGEVVGVDPDPGMIGEAARRAAAAGGAAKSRWVRIRAEDLPADLGTFTVAVFAQSFHWMDRDLVAGTVRGMLRPGGALVHLSDLKGEPLGVEGLPYPGVPYGAIGELVKEYLGPVRRAGRGVLPDGTPGGEAAIIARAGFLGPERHVVPGGQVLERGEDDVVASTFSMSYSAPGLFGPQRDAFETDLRRLLRSCSPTGRFCERGPSTEVFVWREPSVSAAAGARG</sequence>
<dbReference type="InterPro" id="IPR029063">
    <property type="entry name" value="SAM-dependent_MTases_sf"/>
</dbReference>
<dbReference type="GO" id="GO:0008168">
    <property type="term" value="F:methyltransferase activity"/>
    <property type="evidence" value="ECO:0007669"/>
    <property type="project" value="UniProtKB-KW"/>
</dbReference>
<keyword evidence="5" id="KW-1185">Reference proteome</keyword>
<dbReference type="InterPro" id="IPR041698">
    <property type="entry name" value="Methyltransf_25"/>
</dbReference>
<dbReference type="AlphaFoldDB" id="A0A233S195"/>
<dbReference type="OrthoDB" id="9797252at2"/>
<dbReference type="Pfam" id="PF13649">
    <property type="entry name" value="Methyltransf_25"/>
    <property type="match status" value="1"/>
</dbReference>
<dbReference type="Gene3D" id="3.40.50.150">
    <property type="entry name" value="Vaccinia Virus protein VP39"/>
    <property type="match status" value="1"/>
</dbReference>
<dbReference type="InterPro" id="IPR051052">
    <property type="entry name" value="Diverse_substrate_MTase"/>
</dbReference>
<evidence type="ECO:0000313" key="4">
    <source>
        <dbReference type="EMBL" id="OXY89406.1"/>
    </source>
</evidence>
<keyword evidence="2 4" id="KW-0808">Transferase</keyword>
<evidence type="ECO:0000256" key="2">
    <source>
        <dbReference type="ARBA" id="ARBA00022679"/>
    </source>
</evidence>
<feature type="domain" description="Methyltransferase" evidence="3">
    <location>
        <begin position="47"/>
        <end position="139"/>
    </location>
</feature>
<dbReference type="EMBL" id="MCGQ01000045">
    <property type="protein sequence ID" value="OXY89406.1"/>
    <property type="molecule type" value="Genomic_DNA"/>
</dbReference>
<evidence type="ECO:0000256" key="1">
    <source>
        <dbReference type="ARBA" id="ARBA00022603"/>
    </source>
</evidence>
<name>A0A233S195_STRDA</name>
<dbReference type="PANTHER" id="PTHR44942">
    <property type="entry name" value="METHYLTRANSF_11 DOMAIN-CONTAINING PROTEIN"/>
    <property type="match status" value="1"/>
</dbReference>
<dbReference type="PANTHER" id="PTHR44942:SF4">
    <property type="entry name" value="METHYLTRANSFERASE TYPE 11 DOMAIN-CONTAINING PROTEIN"/>
    <property type="match status" value="1"/>
</dbReference>
<evidence type="ECO:0000313" key="5">
    <source>
        <dbReference type="Proteomes" id="UP000215483"/>
    </source>
</evidence>
<gene>
    <name evidence="4" type="ORF">BEK98_38195</name>
</gene>
<comment type="caution">
    <text evidence="4">The sequence shown here is derived from an EMBL/GenBank/DDBJ whole genome shotgun (WGS) entry which is preliminary data.</text>
</comment>
<evidence type="ECO:0000259" key="3">
    <source>
        <dbReference type="Pfam" id="PF13649"/>
    </source>
</evidence>
<dbReference type="SUPFAM" id="SSF53335">
    <property type="entry name" value="S-adenosyl-L-methionine-dependent methyltransferases"/>
    <property type="match status" value="1"/>
</dbReference>
<keyword evidence="1 4" id="KW-0489">Methyltransferase</keyword>
<proteinExistence type="predicted"/>
<protein>
    <submittedName>
        <fullName evidence="4">Methyltransferase</fullName>
    </submittedName>
</protein>
<organism evidence="4 5">
    <name type="scientific">Streptomyces diastatochromogenes</name>
    <dbReference type="NCBI Taxonomy" id="42236"/>
    <lineage>
        <taxon>Bacteria</taxon>
        <taxon>Bacillati</taxon>
        <taxon>Actinomycetota</taxon>
        <taxon>Actinomycetes</taxon>
        <taxon>Kitasatosporales</taxon>
        <taxon>Streptomycetaceae</taxon>
        <taxon>Streptomyces</taxon>
    </lineage>
</organism>
<dbReference type="Proteomes" id="UP000215483">
    <property type="component" value="Unassembled WGS sequence"/>
</dbReference>
<reference evidence="4 5" key="1">
    <citation type="submission" date="2016-07" db="EMBL/GenBank/DDBJ databases">
        <title>Draft genome of Streptomyces diastatochromogenes.</title>
        <authorList>
            <person name="Podduturi R."/>
            <person name="Lukassen M.B."/>
            <person name="Clausen N."/>
            <person name="Nielsen J.L."/>
            <person name="Jorgensen N.O."/>
        </authorList>
    </citation>
    <scope>NUCLEOTIDE SEQUENCE [LARGE SCALE GENOMIC DNA]</scope>
    <source>
        <strain evidence="4 5">DSM 40608</strain>
    </source>
</reference>